<dbReference type="EMBL" id="HF583674">
    <property type="protein sequence ID" value="CCQ43171.1"/>
    <property type="molecule type" value="Genomic_DNA"/>
</dbReference>
<organism evidence="1">
    <name type="scientific">Homo sapiens</name>
    <name type="common">Human</name>
    <dbReference type="NCBI Taxonomy" id="9606"/>
    <lineage>
        <taxon>Eukaryota</taxon>
        <taxon>Metazoa</taxon>
        <taxon>Chordata</taxon>
        <taxon>Craniata</taxon>
        <taxon>Vertebrata</taxon>
        <taxon>Euteleostomi</taxon>
        <taxon>Mammalia</taxon>
        <taxon>Eutheria</taxon>
        <taxon>Euarchontoglires</taxon>
        <taxon>Primates</taxon>
        <taxon>Haplorrhini</taxon>
        <taxon>Catarrhini</taxon>
        <taxon>Hominidae</taxon>
        <taxon>Homo</taxon>
    </lineage>
</organism>
<protein>
    <submittedName>
        <fullName evidence="1">Alternative protein KCNS3</fullName>
    </submittedName>
</protein>
<sequence>MMMDVPPGRMKAERVASPPQGCSLIFLFSLASQHSAFCIHHGVW</sequence>
<accession>L8E8W4</accession>
<name>L8E8W4_HUMAN</name>
<proteinExistence type="predicted"/>
<dbReference type="OrthoDB" id="296522at2759"/>
<reference evidence="1" key="1">
    <citation type="journal article" date="2013" name="PLoS ONE">
        <title>Direct detection of alternative open reading frames translation products in human significantly expands the proteome.</title>
        <authorList>
            <person name="Vanderperre B."/>
            <person name="Lucier J.-F."/>
            <person name="Motard J."/>
            <person name="Tremblay G."/>
            <person name="Vanderperre S."/>
            <person name="Wisztorski M."/>
            <person name="Salzet M."/>
            <person name="Boisvert F.-M."/>
            <person name="Roucou X."/>
        </authorList>
    </citation>
    <scope>NUCLEOTIDE SEQUENCE</scope>
</reference>
<dbReference type="ChiTaRS" id="KCNS3">
    <property type="organism name" value="human"/>
</dbReference>
<dbReference type="AlphaFoldDB" id="L8E8W4"/>
<evidence type="ECO:0000313" key="1">
    <source>
        <dbReference type="EMBL" id="CCQ43171.1"/>
    </source>
</evidence>
<gene>
    <name evidence="1" type="primary">KCNS3</name>
</gene>